<evidence type="ECO:0000313" key="2">
    <source>
        <dbReference type="EMBL" id="GIY55804.1"/>
    </source>
</evidence>
<evidence type="ECO:0000256" key="1">
    <source>
        <dbReference type="SAM" id="MobiDB-lite"/>
    </source>
</evidence>
<reference evidence="2 3" key="1">
    <citation type="submission" date="2021-06" db="EMBL/GenBank/DDBJ databases">
        <title>Caerostris extrusa draft genome.</title>
        <authorList>
            <person name="Kono N."/>
            <person name="Arakawa K."/>
        </authorList>
    </citation>
    <scope>NUCLEOTIDE SEQUENCE [LARGE SCALE GENOMIC DNA]</scope>
</reference>
<evidence type="ECO:0000313" key="3">
    <source>
        <dbReference type="Proteomes" id="UP001054945"/>
    </source>
</evidence>
<dbReference type="AlphaFoldDB" id="A0AAV4UDN3"/>
<proteinExistence type="predicted"/>
<accession>A0AAV4UDN3</accession>
<feature type="compositionally biased region" description="Basic and acidic residues" evidence="1">
    <location>
        <begin position="87"/>
        <end position="99"/>
    </location>
</feature>
<gene>
    <name evidence="2" type="ORF">CEXT_340011</name>
</gene>
<feature type="region of interest" description="Disordered" evidence="1">
    <location>
        <begin position="66"/>
        <end position="111"/>
    </location>
</feature>
<name>A0AAV4UDN3_CAEEX</name>
<dbReference type="Proteomes" id="UP001054945">
    <property type="component" value="Unassembled WGS sequence"/>
</dbReference>
<organism evidence="2 3">
    <name type="scientific">Caerostris extrusa</name>
    <name type="common">Bark spider</name>
    <name type="synonym">Caerostris bankana</name>
    <dbReference type="NCBI Taxonomy" id="172846"/>
    <lineage>
        <taxon>Eukaryota</taxon>
        <taxon>Metazoa</taxon>
        <taxon>Ecdysozoa</taxon>
        <taxon>Arthropoda</taxon>
        <taxon>Chelicerata</taxon>
        <taxon>Arachnida</taxon>
        <taxon>Araneae</taxon>
        <taxon>Araneomorphae</taxon>
        <taxon>Entelegynae</taxon>
        <taxon>Araneoidea</taxon>
        <taxon>Araneidae</taxon>
        <taxon>Caerostris</taxon>
    </lineage>
</organism>
<keyword evidence="3" id="KW-1185">Reference proteome</keyword>
<sequence>MSLRYHIFMNIIGLFDEAIAELLIFPFPKYAGDRANDSLRHKCRTRKPEKRKQTIIVFVRDLGSHGTRLRSKQHDTNSVSRENNNNETERNKKKEKESIYLKTQRKSNTMQ</sequence>
<protein>
    <submittedName>
        <fullName evidence="2">Uncharacterized protein</fullName>
    </submittedName>
</protein>
<dbReference type="EMBL" id="BPLR01012676">
    <property type="protein sequence ID" value="GIY55804.1"/>
    <property type="molecule type" value="Genomic_DNA"/>
</dbReference>
<comment type="caution">
    <text evidence="2">The sequence shown here is derived from an EMBL/GenBank/DDBJ whole genome shotgun (WGS) entry which is preliminary data.</text>
</comment>